<keyword evidence="2" id="KW-1185">Reference proteome</keyword>
<name>M0ZHA5_SOLTU</name>
<organism evidence="1 2">
    <name type="scientific">Solanum tuberosum</name>
    <name type="common">Potato</name>
    <dbReference type="NCBI Taxonomy" id="4113"/>
    <lineage>
        <taxon>Eukaryota</taxon>
        <taxon>Viridiplantae</taxon>
        <taxon>Streptophyta</taxon>
        <taxon>Embryophyta</taxon>
        <taxon>Tracheophyta</taxon>
        <taxon>Spermatophyta</taxon>
        <taxon>Magnoliopsida</taxon>
        <taxon>eudicotyledons</taxon>
        <taxon>Gunneridae</taxon>
        <taxon>Pentapetalae</taxon>
        <taxon>asterids</taxon>
        <taxon>lamiids</taxon>
        <taxon>Solanales</taxon>
        <taxon>Solanaceae</taxon>
        <taxon>Solanoideae</taxon>
        <taxon>Solaneae</taxon>
        <taxon>Solanum</taxon>
    </lineage>
</organism>
<protein>
    <submittedName>
        <fullName evidence="1">40S ribosomal protein S30</fullName>
    </submittedName>
</protein>
<dbReference type="HOGENOM" id="CLU_2927162_0_0_1"/>
<reference evidence="2" key="1">
    <citation type="journal article" date="2011" name="Nature">
        <title>Genome sequence and analysis of the tuber crop potato.</title>
        <authorList>
            <consortium name="The Potato Genome Sequencing Consortium"/>
        </authorList>
    </citation>
    <scope>NUCLEOTIDE SEQUENCE [LARGE SCALE GENOMIC DNA]</scope>
    <source>
        <strain evidence="2">cv. DM1-3 516 R44</strain>
    </source>
</reference>
<dbReference type="Gramene" id="PGSC0003DMT400000777">
    <property type="protein sequence ID" value="PGSC0003DMT400000777"/>
    <property type="gene ID" value="PGSC0003DMG400000286"/>
</dbReference>
<dbReference type="OrthoDB" id="3446at2759"/>
<sequence>MDLHPHRRSYSQFKCLNLTVHGVLRNEDGILNVVILNLSCRVDKGKQRQLNWDGWSSSCSC</sequence>
<dbReference type="AlphaFoldDB" id="M0ZHA5"/>
<evidence type="ECO:0000313" key="1">
    <source>
        <dbReference type="EnsemblPlants" id="PGSC0003DMT400000777"/>
    </source>
</evidence>
<accession>M0ZHA5</accession>
<gene>
    <name evidence="1" type="primary">LOC102582763</name>
</gene>
<proteinExistence type="predicted"/>
<reference evidence="1" key="2">
    <citation type="submission" date="2015-06" db="UniProtKB">
        <authorList>
            <consortium name="EnsemblPlants"/>
        </authorList>
    </citation>
    <scope>IDENTIFICATION</scope>
    <source>
        <strain evidence="1">DM1-3 516 R44</strain>
    </source>
</reference>
<dbReference type="ExpressionAtlas" id="M0ZHA5">
    <property type="expression patterns" value="baseline"/>
</dbReference>
<dbReference type="Proteomes" id="UP000011115">
    <property type="component" value="Unassembled WGS sequence"/>
</dbReference>
<evidence type="ECO:0000313" key="2">
    <source>
        <dbReference type="Proteomes" id="UP000011115"/>
    </source>
</evidence>
<dbReference type="EnsemblPlants" id="PGSC0003DMT400000777">
    <property type="protein sequence ID" value="PGSC0003DMT400000777"/>
    <property type="gene ID" value="PGSC0003DMG400000286"/>
</dbReference>